<evidence type="ECO:0000256" key="4">
    <source>
        <dbReference type="ARBA" id="ARBA00023163"/>
    </source>
</evidence>
<gene>
    <name evidence="7" type="ORF">CC80DRAFT_142899</name>
</gene>
<dbReference type="EMBL" id="ML977003">
    <property type="protein sequence ID" value="KAF1953637.1"/>
    <property type="molecule type" value="Genomic_DNA"/>
</dbReference>
<sequence length="285" mass="32065">MAVDAQPQPSPEWDESQCTAALAHLERLQAQLDDLRLTIPRVIRPFTAPPAPSMYRAFSDNLTASQNDIKAFRTQWHSQDTQSVLDHARKSLARNKDLSKSAEVGKYGWVEKERKERERGKKMLKEKESGTGVGEGERLGEGDVGRILDEWKTRKGYEKIGLKREDGDKDLTITFVAGSWKHRFHILIQQEETGSHKLHVECLGTGATQLAITRCMMARPKLNDLRYLLDMIAAYKTVKGTTCAKCGNMLDSHALGTVARRSRDVVDTEGKTEVVWEAFHESCLG</sequence>
<comment type="subcellular location">
    <subcellularLocation>
        <location evidence="1">Nucleus</location>
    </subcellularLocation>
</comment>
<dbReference type="InterPro" id="IPR021627">
    <property type="entry name" value="Mediator_Med27"/>
</dbReference>
<reference evidence="7" key="1">
    <citation type="journal article" date="2020" name="Stud. Mycol.">
        <title>101 Dothideomycetes genomes: a test case for predicting lifestyles and emergence of pathogens.</title>
        <authorList>
            <person name="Haridas S."/>
            <person name="Albert R."/>
            <person name="Binder M."/>
            <person name="Bloem J."/>
            <person name="Labutti K."/>
            <person name="Salamov A."/>
            <person name="Andreopoulos B."/>
            <person name="Baker S."/>
            <person name="Barry K."/>
            <person name="Bills G."/>
            <person name="Bluhm B."/>
            <person name="Cannon C."/>
            <person name="Castanera R."/>
            <person name="Culley D."/>
            <person name="Daum C."/>
            <person name="Ezra D."/>
            <person name="Gonzalez J."/>
            <person name="Henrissat B."/>
            <person name="Kuo A."/>
            <person name="Liang C."/>
            <person name="Lipzen A."/>
            <person name="Lutzoni F."/>
            <person name="Magnuson J."/>
            <person name="Mondo S."/>
            <person name="Nolan M."/>
            <person name="Ohm R."/>
            <person name="Pangilinan J."/>
            <person name="Park H.-J."/>
            <person name="Ramirez L."/>
            <person name="Alfaro M."/>
            <person name="Sun H."/>
            <person name="Tritt A."/>
            <person name="Yoshinaga Y."/>
            <person name="Zwiers L.-H."/>
            <person name="Turgeon B."/>
            <person name="Goodwin S."/>
            <person name="Spatafora J."/>
            <person name="Crous P."/>
            <person name="Grigoriev I."/>
        </authorList>
    </citation>
    <scope>NUCLEOTIDE SEQUENCE</scope>
    <source>
        <strain evidence="7">CBS 675.92</strain>
    </source>
</reference>
<protein>
    <recommendedName>
        <fullName evidence="9">Mediator complex subunit 27</fullName>
    </recommendedName>
</protein>
<evidence type="ECO:0000256" key="6">
    <source>
        <dbReference type="SAM" id="MobiDB-lite"/>
    </source>
</evidence>
<dbReference type="Pfam" id="PF11571">
    <property type="entry name" value="Med27"/>
    <property type="match status" value="1"/>
</dbReference>
<dbReference type="GO" id="GO:0016592">
    <property type="term" value="C:mediator complex"/>
    <property type="evidence" value="ECO:0007669"/>
    <property type="project" value="InterPro"/>
</dbReference>
<keyword evidence="4" id="KW-0804">Transcription</keyword>
<evidence type="ECO:0000313" key="7">
    <source>
        <dbReference type="EMBL" id="KAF1953637.1"/>
    </source>
</evidence>
<evidence type="ECO:0008006" key="9">
    <source>
        <dbReference type="Google" id="ProtNLM"/>
    </source>
</evidence>
<dbReference type="Proteomes" id="UP000800035">
    <property type="component" value="Unassembled WGS sequence"/>
</dbReference>
<dbReference type="OrthoDB" id="5326237at2759"/>
<feature type="region of interest" description="Disordered" evidence="6">
    <location>
        <begin position="115"/>
        <end position="138"/>
    </location>
</feature>
<evidence type="ECO:0000256" key="2">
    <source>
        <dbReference type="ARBA" id="ARBA00008048"/>
    </source>
</evidence>
<organism evidence="7 8">
    <name type="scientific">Byssothecium circinans</name>
    <dbReference type="NCBI Taxonomy" id="147558"/>
    <lineage>
        <taxon>Eukaryota</taxon>
        <taxon>Fungi</taxon>
        <taxon>Dikarya</taxon>
        <taxon>Ascomycota</taxon>
        <taxon>Pezizomycotina</taxon>
        <taxon>Dothideomycetes</taxon>
        <taxon>Pleosporomycetidae</taxon>
        <taxon>Pleosporales</taxon>
        <taxon>Massarineae</taxon>
        <taxon>Massarinaceae</taxon>
        <taxon>Byssothecium</taxon>
    </lineage>
</organism>
<evidence type="ECO:0000256" key="5">
    <source>
        <dbReference type="ARBA" id="ARBA00023242"/>
    </source>
</evidence>
<dbReference type="AlphaFoldDB" id="A0A6A5TXG0"/>
<keyword evidence="8" id="KW-1185">Reference proteome</keyword>
<evidence type="ECO:0000256" key="1">
    <source>
        <dbReference type="ARBA" id="ARBA00004123"/>
    </source>
</evidence>
<keyword evidence="3" id="KW-0805">Transcription regulation</keyword>
<keyword evidence="5" id="KW-0539">Nucleus</keyword>
<proteinExistence type="inferred from homology"/>
<evidence type="ECO:0000313" key="8">
    <source>
        <dbReference type="Proteomes" id="UP000800035"/>
    </source>
</evidence>
<name>A0A6A5TXG0_9PLEO</name>
<evidence type="ECO:0000256" key="3">
    <source>
        <dbReference type="ARBA" id="ARBA00023015"/>
    </source>
</evidence>
<comment type="similarity">
    <text evidence="2">Belongs to the Mediator complex subunit 27 family.</text>
</comment>
<accession>A0A6A5TXG0</accession>